<dbReference type="PANTHER" id="PTHR43317">
    <property type="entry name" value="THERMOSPERMINE SYNTHASE ACAULIS5"/>
    <property type="match status" value="1"/>
</dbReference>
<dbReference type="CDD" id="cd02440">
    <property type="entry name" value="AdoMet_MTases"/>
    <property type="match status" value="1"/>
</dbReference>
<reference evidence="2 3" key="1">
    <citation type="journal article" date="2016" name="Nat. Commun.">
        <title>Thousands of microbial genomes shed light on interconnected biogeochemical processes in an aquifer system.</title>
        <authorList>
            <person name="Anantharaman K."/>
            <person name="Brown C.T."/>
            <person name="Hug L.A."/>
            <person name="Sharon I."/>
            <person name="Castelle C.J."/>
            <person name="Probst A.J."/>
            <person name="Thomas B.C."/>
            <person name="Singh A."/>
            <person name="Wilkins M.J."/>
            <person name="Karaoz U."/>
            <person name="Brodie E.L."/>
            <person name="Williams K.H."/>
            <person name="Hubbard S.S."/>
            <person name="Banfield J.F."/>
        </authorList>
    </citation>
    <scope>NUCLEOTIDE SEQUENCE [LARGE SCALE GENOMIC DNA]</scope>
</reference>
<protein>
    <submittedName>
        <fullName evidence="2">Uncharacterized protein</fullName>
    </submittedName>
</protein>
<dbReference type="GO" id="GO:0006596">
    <property type="term" value="P:polyamine biosynthetic process"/>
    <property type="evidence" value="ECO:0007669"/>
    <property type="project" value="UniProtKB-KW"/>
</dbReference>
<keyword evidence="1" id="KW-0620">Polyamine biosynthesis</keyword>
<dbReference type="Gene3D" id="3.40.50.150">
    <property type="entry name" value="Vaccinia Virus protein VP39"/>
    <property type="match status" value="1"/>
</dbReference>
<dbReference type="SUPFAM" id="SSF53335">
    <property type="entry name" value="S-adenosyl-L-methionine-dependent methyltransferases"/>
    <property type="match status" value="1"/>
</dbReference>
<dbReference type="STRING" id="1802513.A3E46_00505"/>
<dbReference type="EMBL" id="MGGZ01000001">
    <property type="protein sequence ID" value="OGM58081.1"/>
    <property type="molecule type" value="Genomic_DNA"/>
</dbReference>
<proteinExistence type="predicted"/>
<name>A0A1F8B253_9BACT</name>
<dbReference type="Proteomes" id="UP000178313">
    <property type="component" value="Unassembled WGS sequence"/>
</dbReference>
<evidence type="ECO:0000256" key="1">
    <source>
        <dbReference type="ARBA" id="ARBA00023115"/>
    </source>
</evidence>
<comment type="caution">
    <text evidence="2">The sequence shown here is derived from an EMBL/GenBank/DDBJ whole genome shotgun (WGS) entry which is preliminary data.</text>
</comment>
<dbReference type="InterPro" id="IPR029063">
    <property type="entry name" value="SAM-dependent_MTases_sf"/>
</dbReference>
<accession>A0A1F8B253</accession>
<dbReference type="Pfam" id="PF01564">
    <property type="entry name" value="Spermine_synth"/>
    <property type="match status" value="1"/>
</dbReference>
<organism evidence="2 3">
    <name type="scientific">Candidatus Woesebacteria bacterium RIFCSPHIGHO2_12_FULL_46_16</name>
    <dbReference type="NCBI Taxonomy" id="1802513"/>
    <lineage>
        <taxon>Bacteria</taxon>
        <taxon>Candidatus Woeseibacteriota</taxon>
    </lineage>
</organism>
<dbReference type="PANTHER" id="PTHR43317:SF1">
    <property type="entry name" value="THERMOSPERMINE SYNTHASE ACAULIS5"/>
    <property type="match status" value="1"/>
</dbReference>
<gene>
    <name evidence="2" type="ORF">A3E46_00505</name>
</gene>
<sequence length="218" mass="24155">MKILPGIQILEELKSPINGKIRVVRSLGLGTYIQAENLTQSGGVVKGVWKKALSEASRIHPDEIKKCLILGLGGGSSAMIIKKIWPKATVTGVDIDPIMVSLGKKYLGLEGVEVVIQDAKDFVLKAVKNSKKYDLVLVDTYRGDVFPREFDSLAFFKRVKRLVLEGGLAIFNRLYYGEKRPQAMRFGAKLEKVFARVDYVFPEANLMFICSSALSTSL</sequence>
<evidence type="ECO:0000313" key="3">
    <source>
        <dbReference type="Proteomes" id="UP000178313"/>
    </source>
</evidence>
<dbReference type="AlphaFoldDB" id="A0A1F8B253"/>
<evidence type="ECO:0000313" key="2">
    <source>
        <dbReference type="EMBL" id="OGM58081.1"/>
    </source>
</evidence>